<dbReference type="SUPFAM" id="SSF52540">
    <property type="entry name" value="P-loop containing nucleoside triphosphate hydrolases"/>
    <property type="match status" value="1"/>
</dbReference>
<accession>A0AAV5SRX5</accession>
<keyword evidence="2" id="KW-1185">Reference proteome</keyword>
<name>A0AAV5SRX5_9BILA</name>
<gene>
    <name evidence="1" type="ORF">PENTCL1PPCAC_8068</name>
</gene>
<sequence>NIQFGCYTSALNEDGEEEKCVNDNTNYAFATTFYADHVLNREIHAMIIDDVHELNPDQHLMLSKVRQSLINKNLLKLVILSGTLTSERRSQLEEYFACKNLKVHRISVGQSPFESKLAQPGSNDLLDQ</sequence>
<dbReference type="AlphaFoldDB" id="A0AAV5SRX5"/>
<dbReference type="Proteomes" id="UP001432027">
    <property type="component" value="Unassembled WGS sequence"/>
</dbReference>
<evidence type="ECO:0000313" key="2">
    <source>
        <dbReference type="Proteomes" id="UP001432027"/>
    </source>
</evidence>
<dbReference type="Gene3D" id="3.40.50.300">
    <property type="entry name" value="P-loop containing nucleotide triphosphate hydrolases"/>
    <property type="match status" value="1"/>
</dbReference>
<feature type="non-terminal residue" evidence="1">
    <location>
        <position position="128"/>
    </location>
</feature>
<evidence type="ECO:0008006" key="3">
    <source>
        <dbReference type="Google" id="ProtNLM"/>
    </source>
</evidence>
<evidence type="ECO:0000313" key="1">
    <source>
        <dbReference type="EMBL" id="GMS85893.1"/>
    </source>
</evidence>
<feature type="non-terminal residue" evidence="1">
    <location>
        <position position="1"/>
    </location>
</feature>
<comment type="caution">
    <text evidence="1">The sequence shown here is derived from an EMBL/GenBank/DDBJ whole genome shotgun (WGS) entry which is preliminary data.</text>
</comment>
<dbReference type="EMBL" id="BTSX01000002">
    <property type="protein sequence ID" value="GMS85893.1"/>
    <property type="molecule type" value="Genomic_DNA"/>
</dbReference>
<dbReference type="InterPro" id="IPR027417">
    <property type="entry name" value="P-loop_NTPase"/>
</dbReference>
<organism evidence="1 2">
    <name type="scientific">Pristionchus entomophagus</name>
    <dbReference type="NCBI Taxonomy" id="358040"/>
    <lineage>
        <taxon>Eukaryota</taxon>
        <taxon>Metazoa</taxon>
        <taxon>Ecdysozoa</taxon>
        <taxon>Nematoda</taxon>
        <taxon>Chromadorea</taxon>
        <taxon>Rhabditida</taxon>
        <taxon>Rhabditina</taxon>
        <taxon>Diplogasteromorpha</taxon>
        <taxon>Diplogasteroidea</taxon>
        <taxon>Neodiplogasteridae</taxon>
        <taxon>Pristionchus</taxon>
    </lineage>
</organism>
<protein>
    <recommendedName>
        <fullName evidence="3">Helicase ATP-binding domain-containing protein</fullName>
    </recommendedName>
</protein>
<proteinExistence type="predicted"/>
<reference evidence="1" key="1">
    <citation type="submission" date="2023-10" db="EMBL/GenBank/DDBJ databases">
        <title>Genome assembly of Pristionchus species.</title>
        <authorList>
            <person name="Yoshida K."/>
            <person name="Sommer R.J."/>
        </authorList>
    </citation>
    <scope>NUCLEOTIDE SEQUENCE</scope>
    <source>
        <strain evidence="1">RS0144</strain>
    </source>
</reference>